<keyword evidence="1" id="KW-1133">Transmembrane helix</keyword>
<feature type="transmembrane region" description="Helical" evidence="1">
    <location>
        <begin position="38"/>
        <end position="56"/>
    </location>
</feature>
<evidence type="ECO:0000313" key="2">
    <source>
        <dbReference type="EMBL" id="KAD2393450.1"/>
    </source>
</evidence>
<evidence type="ECO:0000256" key="1">
    <source>
        <dbReference type="SAM" id="Phobius"/>
    </source>
</evidence>
<gene>
    <name evidence="2" type="ORF">E3N88_40427</name>
</gene>
<dbReference type="EMBL" id="SZYD01000019">
    <property type="protein sequence ID" value="KAD2393450.1"/>
    <property type="molecule type" value="Genomic_DNA"/>
</dbReference>
<proteinExistence type="predicted"/>
<reference evidence="2 3" key="1">
    <citation type="submission" date="2019-05" db="EMBL/GenBank/DDBJ databases">
        <title>Mikania micrantha, genome provides insights into the molecular mechanism of rapid growth.</title>
        <authorList>
            <person name="Liu B."/>
        </authorList>
    </citation>
    <scope>NUCLEOTIDE SEQUENCE [LARGE SCALE GENOMIC DNA]</scope>
    <source>
        <strain evidence="2">NLD-2019</strain>
        <tissue evidence="2">Leaf</tissue>
    </source>
</reference>
<keyword evidence="3" id="KW-1185">Reference proteome</keyword>
<organism evidence="2 3">
    <name type="scientific">Mikania micrantha</name>
    <name type="common">bitter vine</name>
    <dbReference type="NCBI Taxonomy" id="192012"/>
    <lineage>
        <taxon>Eukaryota</taxon>
        <taxon>Viridiplantae</taxon>
        <taxon>Streptophyta</taxon>
        <taxon>Embryophyta</taxon>
        <taxon>Tracheophyta</taxon>
        <taxon>Spermatophyta</taxon>
        <taxon>Magnoliopsida</taxon>
        <taxon>eudicotyledons</taxon>
        <taxon>Gunneridae</taxon>
        <taxon>Pentapetalae</taxon>
        <taxon>asterids</taxon>
        <taxon>campanulids</taxon>
        <taxon>Asterales</taxon>
        <taxon>Asteraceae</taxon>
        <taxon>Asteroideae</taxon>
        <taxon>Heliantheae alliance</taxon>
        <taxon>Eupatorieae</taxon>
        <taxon>Mikania</taxon>
    </lineage>
</organism>
<name>A0A5N6LMJ1_9ASTR</name>
<accession>A0A5N6LMJ1</accession>
<keyword evidence="1" id="KW-0812">Transmembrane</keyword>
<dbReference type="AlphaFoldDB" id="A0A5N6LMJ1"/>
<dbReference type="Proteomes" id="UP000326396">
    <property type="component" value="Linkage Group LG9"/>
</dbReference>
<keyword evidence="1" id="KW-0472">Membrane</keyword>
<sequence>MKTLRSYTTLSEENRNLWATSSHDSLKRACKLEEQERLSGYRLLFMALGIIIWWRAQVECNKRTRGKPHCQPHFTPRGGPFQPRFEAPRKPIIDFEVKLPPLTKTQIEILATENVKFVKPAPLRPEPRKNMEKYCEFHKENGNVTDDCFSLRRQIESAIKTGKLFHLMKELQKTPQDGQKRKEIFMLHKLQPTVALKKPHNICSIKRNSYHLEPWMEQEMSFPPLRVETLQAIHLQYPLSLQGIMYIGSTLTQTVHRRLCMNIVSCSLMKPSKDPS</sequence>
<evidence type="ECO:0000313" key="3">
    <source>
        <dbReference type="Proteomes" id="UP000326396"/>
    </source>
</evidence>
<dbReference type="OrthoDB" id="1752268at2759"/>
<protein>
    <submittedName>
        <fullName evidence="2">Uncharacterized protein</fullName>
    </submittedName>
</protein>
<comment type="caution">
    <text evidence="2">The sequence shown here is derived from an EMBL/GenBank/DDBJ whole genome shotgun (WGS) entry which is preliminary data.</text>
</comment>